<dbReference type="InterPro" id="IPR048279">
    <property type="entry name" value="MdtK-like"/>
</dbReference>
<reference evidence="8" key="1">
    <citation type="submission" date="2020-08" db="EMBL/GenBank/DDBJ databases">
        <title>Genome public.</title>
        <authorList>
            <person name="Liu C."/>
            <person name="Sun Q."/>
        </authorList>
    </citation>
    <scope>NUCLEOTIDE SEQUENCE</scope>
    <source>
        <strain evidence="8">NSJ-32</strain>
    </source>
</reference>
<keyword evidence="2" id="KW-0813">Transport</keyword>
<gene>
    <name evidence="8" type="ORF">H8730_08385</name>
</gene>
<evidence type="ECO:0000256" key="7">
    <source>
        <dbReference type="SAM" id="Phobius"/>
    </source>
</evidence>
<dbReference type="GO" id="GO:0042910">
    <property type="term" value="F:xenobiotic transmembrane transporter activity"/>
    <property type="evidence" value="ECO:0007669"/>
    <property type="project" value="InterPro"/>
</dbReference>
<evidence type="ECO:0000256" key="2">
    <source>
        <dbReference type="ARBA" id="ARBA00022448"/>
    </source>
</evidence>
<accession>A0A926I1R3</accession>
<proteinExistence type="predicted"/>
<sequence length="451" mass="49085">MSINLSTESKVFYKSVFALVLPMALQNLINVAVTSADVIMLGKVGETALSGSSLAGQVQFILTLFFFGLTSGAAILTAQYWGKGDTRTIEIVMGIALRFALIVGIIFTAAVLLFPYPIMRIFSPEKEVIEQGARYLRVVAPSYLFMSITIIYLNIMRSVERVIISTVVYLVSLFLNIILNAIFIFGLLGCPAMGIAGAALGTTIARGAELAIVLLYSARNKVVRFRARDIFVRDKPLLSDFVRYSLPVTLNELMWGAGISMNAVIIGHMGSSAVAANSVAQVTRNLATVVAFGIANAAAIMIGKKIGENDYGRAEDYANRFVKLTLVAGVAGGLIILLVRPIVMATMNVTPEAHRYMSIMMLIMSYYVIAQAYNTTMVVGIFRAGGDAKFGLIMDVSTMWGGSILLGAIFAFVFHWSVPAVYVVIMGDELIKVPLTTLRYKSKKWLRNVTR</sequence>
<dbReference type="RefSeq" id="WP_177718130.1">
    <property type="nucleotide sequence ID" value="NZ_JACRSQ010000010.1"/>
</dbReference>
<evidence type="ECO:0000313" key="9">
    <source>
        <dbReference type="Proteomes" id="UP000657006"/>
    </source>
</evidence>
<keyword evidence="5 7" id="KW-1133">Transmembrane helix</keyword>
<dbReference type="AlphaFoldDB" id="A0A926I1R3"/>
<dbReference type="PANTHER" id="PTHR42925:SF2">
    <property type="entry name" value="NA+ DRIVEN MULTIDRUG EFFLUX PUMP"/>
    <property type="match status" value="1"/>
</dbReference>
<feature type="transmembrane region" description="Helical" evidence="7">
    <location>
        <begin position="356"/>
        <end position="382"/>
    </location>
</feature>
<name>A0A926I1R3_9FIRM</name>
<feature type="transmembrane region" description="Helical" evidence="7">
    <location>
        <begin position="167"/>
        <end position="188"/>
    </location>
</feature>
<dbReference type="InterPro" id="IPR047135">
    <property type="entry name" value="YsiQ"/>
</dbReference>
<comment type="subcellular location">
    <subcellularLocation>
        <location evidence="1">Cell membrane</location>
        <topology evidence="1">Multi-pass membrane protein</topology>
    </subcellularLocation>
</comment>
<protein>
    <submittedName>
        <fullName evidence="8">MATE family efflux transporter</fullName>
    </submittedName>
</protein>
<comment type="caution">
    <text evidence="8">The sequence shown here is derived from an EMBL/GenBank/DDBJ whole genome shotgun (WGS) entry which is preliminary data.</text>
</comment>
<dbReference type="CDD" id="cd13134">
    <property type="entry name" value="MATE_like_8"/>
    <property type="match status" value="1"/>
</dbReference>
<feature type="transmembrane region" description="Helical" evidence="7">
    <location>
        <begin position="324"/>
        <end position="344"/>
    </location>
</feature>
<feature type="transmembrane region" description="Helical" evidence="7">
    <location>
        <begin position="135"/>
        <end position="155"/>
    </location>
</feature>
<evidence type="ECO:0000313" key="8">
    <source>
        <dbReference type="EMBL" id="MBC8543560.1"/>
    </source>
</evidence>
<dbReference type="Proteomes" id="UP000657006">
    <property type="component" value="Unassembled WGS sequence"/>
</dbReference>
<dbReference type="PANTHER" id="PTHR42925">
    <property type="entry name" value="MULTIDRUG AND TOXIN EFFLUX PROTEIN MATE FAMILY"/>
    <property type="match status" value="1"/>
</dbReference>
<feature type="transmembrane region" description="Helical" evidence="7">
    <location>
        <begin position="60"/>
        <end position="81"/>
    </location>
</feature>
<evidence type="ECO:0000256" key="4">
    <source>
        <dbReference type="ARBA" id="ARBA00022692"/>
    </source>
</evidence>
<dbReference type="GO" id="GO:0005886">
    <property type="term" value="C:plasma membrane"/>
    <property type="evidence" value="ECO:0007669"/>
    <property type="project" value="UniProtKB-SubCell"/>
</dbReference>
<evidence type="ECO:0000256" key="3">
    <source>
        <dbReference type="ARBA" id="ARBA00022475"/>
    </source>
</evidence>
<keyword evidence="9" id="KW-1185">Reference proteome</keyword>
<dbReference type="Pfam" id="PF01554">
    <property type="entry name" value="MatE"/>
    <property type="match status" value="2"/>
</dbReference>
<dbReference type="EMBL" id="JACRSQ010000010">
    <property type="protein sequence ID" value="MBC8543560.1"/>
    <property type="molecule type" value="Genomic_DNA"/>
</dbReference>
<dbReference type="NCBIfam" id="TIGR00797">
    <property type="entry name" value="matE"/>
    <property type="match status" value="1"/>
</dbReference>
<dbReference type="InterPro" id="IPR002528">
    <property type="entry name" value="MATE_fam"/>
</dbReference>
<feature type="transmembrane region" description="Helical" evidence="7">
    <location>
        <begin position="93"/>
        <end position="115"/>
    </location>
</feature>
<evidence type="ECO:0000256" key="1">
    <source>
        <dbReference type="ARBA" id="ARBA00004651"/>
    </source>
</evidence>
<keyword evidence="6 7" id="KW-0472">Membrane</keyword>
<keyword evidence="3" id="KW-1003">Cell membrane</keyword>
<dbReference type="PIRSF" id="PIRSF006603">
    <property type="entry name" value="DinF"/>
    <property type="match status" value="1"/>
</dbReference>
<feature type="transmembrane region" description="Helical" evidence="7">
    <location>
        <begin position="286"/>
        <end position="303"/>
    </location>
</feature>
<dbReference type="GO" id="GO:0015297">
    <property type="term" value="F:antiporter activity"/>
    <property type="evidence" value="ECO:0007669"/>
    <property type="project" value="InterPro"/>
</dbReference>
<evidence type="ECO:0000256" key="6">
    <source>
        <dbReference type="ARBA" id="ARBA00023136"/>
    </source>
</evidence>
<keyword evidence="4 7" id="KW-0812">Transmembrane</keyword>
<feature type="transmembrane region" description="Helical" evidence="7">
    <location>
        <begin position="194"/>
        <end position="218"/>
    </location>
</feature>
<feature type="transmembrane region" description="Helical" evidence="7">
    <location>
        <begin position="403"/>
        <end position="425"/>
    </location>
</feature>
<organism evidence="8 9">
    <name type="scientific">Bianquea renquensis</name>
    <dbReference type="NCBI Taxonomy" id="2763661"/>
    <lineage>
        <taxon>Bacteria</taxon>
        <taxon>Bacillati</taxon>
        <taxon>Bacillota</taxon>
        <taxon>Clostridia</taxon>
        <taxon>Eubacteriales</taxon>
        <taxon>Bianqueaceae</taxon>
        <taxon>Bianquea</taxon>
    </lineage>
</organism>
<evidence type="ECO:0000256" key="5">
    <source>
        <dbReference type="ARBA" id="ARBA00022989"/>
    </source>
</evidence>